<organism evidence="2 3">
    <name type="scientific">Salmonella phage STP4-a</name>
    <dbReference type="NCBI Taxonomy" id="1445860"/>
    <lineage>
        <taxon>Viruses</taxon>
        <taxon>Duplodnaviria</taxon>
        <taxon>Heunggongvirae</taxon>
        <taxon>Uroviricota</taxon>
        <taxon>Caudoviricetes</taxon>
        <taxon>Pantevenvirales</taxon>
        <taxon>Straboviridae</taxon>
        <taxon>Tevenvirinae</taxon>
        <taxon>Gelderlandvirus</taxon>
        <taxon>Gelderlandvirus stp4a</taxon>
    </lineage>
</organism>
<dbReference type="RefSeq" id="YP_009126307.1">
    <property type="nucleotide sequence ID" value="NC_026607.2"/>
</dbReference>
<reference evidence="2" key="1">
    <citation type="submission" date="2015-06" db="EMBL/GenBank/DDBJ databases">
        <title>Genomic characterization of STP4-a, a novel T4 virulent phage infecting Salmonella.</title>
        <authorList>
            <person name="Li M."/>
            <person name="Wang J."/>
            <person name="Lin H."/>
            <person name="Han F."/>
        </authorList>
    </citation>
    <scope>NUCLEOTIDE SEQUENCE [LARGE SCALE GENOMIC DNA]</scope>
</reference>
<gene>
    <name evidence="2" type="ORF">STP4a_099</name>
</gene>
<protein>
    <submittedName>
        <fullName evidence="2">Uncharacterized protein</fullName>
    </submittedName>
</protein>
<dbReference type="GeneID" id="23681117"/>
<name>A0A0B4L995_9CAUD</name>
<sequence>MMRYGIIISSYGGYMKNVIIAVYLFVQYNHPLFTYNLVNGIVELVKGSLQ</sequence>
<evidence type="ECO:0000313" key="2">
    <source>
        <dbReference type="EMBL" id="AHJ86954.1"/>
    </source>
</evidence>
<keyword evidence="1" id="KW-0812">Transmembrane</keyword>
<keyword evidence="1" id="KW-0472">Membrane</keyword>
<keyword evidence="3" id="KW-1185">Reference proteome</keyword>
<dbReference type="KEGG" id="vg:23681117"/>
<dbReference type="EMBL" id="KJ000058">
    <property type="protein sequence ID" value="AHJ86954.1"/>
    <property type="molecule type" value="Genomic_DNA"/>
</dbReference>
<accession>A0A0B4L995</accession>
<keyword evidence="1" id="KW-1133">Transmembrane helix</keyword>
<feature type="transmembrane region" description="Helical" evidence="1">
    <location>
        <begin position="6"/>
        <end position="26"/>
    </location>
</feature>
<evidence type="ECO:0000256" key="1">
    <source>
        <dbReference type="SAM" id="Phobius"/>
    </source>
</evidence>
<proteinExistence type="predicted"/>
<dbReference type="Proteomes" id="UP000032000">
    <property type="component" value="Segment"/>
</dbReference>
<evidence type="ECO:0000313" key="3">
    <source>
        <dbReference type="Proteomes" id="UP000032000"/>
    </source>
</evidence>